<dbReference type="Gene3D" id="1.10.12.10">
    <property type="entry name" value="Lyase 2-enoyl-coa Hydratase, Chain A, domain 2"/>
    <property type="match status" value="1"/>
</dbReference>
<dbReference type="InterPro" id="IPR018376">
    <property type="entry name" value="Enoyl-CoA_hyd/isom_CS"/>
</dbReference>
<dbReference type="Pfam" id="PF00378">
    <property type="entry name" value="ECH_1"/>
    <property type="match status" value="1"/>
</dbReference>
<evidence type="ECO:0000256" key="1">
    <source>
        <dbReference type="ARBA" id="ARBA00005254"/>
    </source>
</evidence>
<dbReference type="EC" id="4.2.1.17" evidence="5"/>
<evidence type="ECO:0000313" key="6">
    <source>
        <dbReference type="Proteomes" id="UP000001989"/>
    </source>
</evidence>
<keyword evidence="6" id="KW-1185">Reference proteome</keyword>
<keyword evidence="2" id="KW-0443">Lipid metabolism</keyword>
<dbReference type="GO" id="GO:0006635">
    <property type="term" value="P:fatty acid beta-oxidation"/>
    <property type="evidence" value="ECO:0007669"/>
    <property type="project" value="TreeGrafter"/>
</dbReference>
<dbReference type="NCBIfam" id="NF006100">
    <property type="entry name" value="PRK08252.1"/>
    <property type="match status" value="1"/>
</dbReference>
<comment type="similarity">
    <text evidence="1 4">Belongs to the enoyl-CoA hydratase/isomerase family.</text>
</comment>
<evidence type="ECO:0000256" key="2">
    <source>
        <dbReference type="ARBA" id="ARBA00023098"/>
    </source>
</evidence>
<dbReference type="OrthoDB" id="7225138at2"/>
<reference evidence="5 6" key="1">
    <citation type="journal article" date="2010" name="J. Bacteriol.">
        <title>Genome sequence of the dioxin-mineralizing bacterium Sphingomonas wittichii RW1.</title>
        <authorList>
            <person name="Miller T.R."/>
            <person name="Delcher A.L."/>
            <person name="Salzberg S.L."/>
            <person name="Saunders E."/>
            <person name="Detter J.C."/>
            <person name="Halden R.U."/>
        </authorList>
    </citation>
    <scope>NUCLEOTIDE SEQUENCE [LARGE SCALE GENOMIC DNA]</scope>
    <source>
        <strain evidence="6">DSM 6014 / CCUG 31198 / JCM 15750 / NBRC 105917 / EY 4224 / RW1</strain>
    </source>
</reference>
<keyword evidence="3 5" id="KW-0456">Lyase</keyword>
<name>A0A9J9LET7_RHIWR</name>
<dbReference type="CDD" id="cd06558">
    <property type="entry name" value="crotonase-like"/>
    <property type="match status" value="1"/>
</dbReference>
<dbReference type="Proteomes" id="UP000001989">
    <property type="component" value="Chromosome"/>
</dbReference>
<protein>
    <submittedName>
        <fullName evidence="5">Short chain enoyl-CoA hydratase</fullName>
        <ecNumber evidence="5">4.2.1.17</ecNumber>
    </submittedName>
</protein>
<evidence type="ECO:0000256" key="3">
    <source>
        <dbReference type="ARBA" id="ARBA00023239"/>
    </source>
</evidence>
<sequence>MPSLPDSVTLDVADHIAVVTINRPEARNTVDASVAQGLSAALDEVEARPDIAAGIITGAGGNFCAGMDLKAFLRGEVVRLPDRGFAGVTQVRSTKPWIAALEGYALAGGFEIALWADLIVATEETKVGLPEVKRGLVANAGGLLRLPRQMPPRIAAELVLTGDIVPASRLQPYGIINRIVPAGEALREARALASRLVENGPLAIAASKRVMQEGMDWTTDEMFDRQFAITRPIFESADAREGARAFAEKRQPVWKGG</sequence>
<evidence type="ECO:0000256" key="4">
    <source>
        <dbReference type="RuleBase" id="RU003707"/>
    </source>
</evidence>
<dbReference type="PANTHER" id="PTHR11941">
    <property type="entry name" value="ENOYL-COA HYDRATASE-RELATED"/>
    <property type="match status" value="1"/>
</dbReference>
<gene>
    <name evidence="5" type="ordered locus">Swit_2032</name>
</gene>
<dbReference type="InterPro" id="IPR001753">
    <property type="entry name" value="Enoyl-CoA_hydra/iso"/>
</dbReference>
<dbReference type="PROSITE" id="PS00166">
    <property type="entry name" value="ENOYL_COA_HYDRATASE"/>
    <property type="match status" value="1"/>
</dbReference>
<dbReference type="KEGG" id="swi:Swit_2032"/>
<dbReference type="AlphaFoldDB" id="A0A9J9LET7"/>
<evidence type="ECO:0000313" key="5">
    <source>
        <dbReference type="EMBL" id="ABQ68391.1"/>
    </source>
</evidence>
<accession>A0A9J9LET7</accession>
<dbReference type="SUPFAM" id="SSF52096">
    <property type="entry name" value="ClpP/crotonase"/>
    <property type="match status" value="1"/>
</dbReference>
<dbReference type="Gene3D" id="3.90.226.10">
    <property type="entry name" value="2-enoyl-CoA Hydratase, Chain A, domain 1"/>
    <property type="match status" value="1"/>
</dbReference>
<dbReference type="InterPro" id="IPR029045">
    <property type="entry name" value="ClpP/crotonase-like_dom_sf"/>
</dbReference>
<dbReference type="InterPro" id="IPR014748">
    <property type="entry name" value="Enoyl-CoA_hydra_C"/>
</dbReference>
<dbReference type="GO" id="GO:0004300">
    <property type="term" value="F:enoyl-CoA hydratase activity"/>
    <property type="evidence" value="ECO:0007669"/>
    <property type="project" value="UniProtKB-EC"/>
</dbReference>
<dbReference type="EMBL" id="CP000699">
    <property type="protein sequence ID" value="ABQ68391.1"/>
    <property type="molecule type" value="Genomic_DNA"/>
</dbReference>
<organism evidence="5 6">
    <name type="scientific">Rhizorhabdus wittichii (strain DSM 6014 / CCUG 31198 / JCM 15750 / NBRC 105917 / EY 4224 / RW1)</name>
    <name type="common">Sphingomonas wittichii</name>
    <dbReference type="NCBI Taxonomy" id="392499"/>
    <lineage>
        <taxon>Bacteria</taxon>
        <taxon>Pseudomonadati</taxon>
        <taxon>Pseudomonadota</taxon>
        <taxon>Alphaproteobacteria</taxon>
        <taxon>Sphingomonadales</taxon>
        <taxon>Sphingomonadaceae</taxon>
        <taxon>Rhizorhabdus</taxon>
    </lineage>
</organism>
<proteinExistence type="inferred from homology"/>
<dbReference type="PANTHER" id="PTHR11941:SF169">
    <property type="entry name" value="(7AS)-7A-METHYL-1,5-DIOXO-2,3,5,6,7,7A-HEXAHYDRO-1H-INDENE-CARBOXYL-COA HYDROLASE"/>
    <property type="match status" value="1"/>
</dbReference>